<gene>
    <name evidence="1" type="ORF">H5410_036889</name>
</gene>
<evidence type="ECO:0000313" key="1">
    <source>
        <dbReference type="EMBL" id="KAG5595657.1"/>
    </source>
</evidence>
<dbReference type="EMBL" id="JACXVP010000007">
    <property type="protein sequence ID" value="KAG5595657.1"/>
    <property type="molecule type" value="Genomic_DNA"/>
</dbReference>
<protein>
    <submittedName>
        <fullName evidence="1">Uncharacterized protein</fullName>
    </submittedName>
</protein>
<organism evidence="1 2">
    <name type="scientific">Solanum commersonii</name>
    <name type="common">Commerson's wild potato</name>
    <name type="synonym">Commerson's nightshade</name>
    <dbReference type="NCBI Taxonomy" id="4109"/>
    <lineage>
        <taxon>Eukaryota</taxon>
        <taxon>Viridiplantae</taxon>
        <taxon>Streptophyta</taxon>
        <taxon>Embryophyta</taxon>
        <taxon>Tracheophyta</taxon>
        <taxon>Spermatophyta</taxon>
        <taxon>Magnoliopsida</taxon>
        <taxon>eudicotyledons</taxon>
        <taxon>Gunneridae</taxon>
        <taxon>Pentapetalae</taxon>
        <taxon>asterids</taxon>
        <taxon>lamiids</taxon>
        <taxon>Solanales</taxon>
        <taxon>Solanaceae</taxon>
        <taxon>Solanoideae</taxon>
        <taxon>Solaneae</taxon>
        <taxon>Solanum</taxon>
    </lineage>
</organism>
<proteinExistence type="predicted"/>
<keyword evidence="2" id="KW-1185">Reference proteome</keyword>
<dbReference type="AlphaFoldDB" id="A0A9J5Y5K1"/>
<name>A0A9J5Y5K1_SOLCO</name>
<reference evidence="1 2" key="1">
    <citation type="submission" date="2020-09" db="EMBL/GenBank/DDBJ databases">
        <title>De no assembly of potato wild relative species, Solanum commersonii.</title>
        <authorList>
            <person name="Cho K."/>
        </authorList>
    </citation>
    <scope>NUCLEOTIDE SEQUENCE [LARGE SCALE GENOMIC DNA]</scope>
    <source>
        <strain evidence="1">LZ3.2</strain>
        <tissue evidence="1">Leaf</tissue>
    </source>
</reference>
<comment type="caution">
    <text evidence="1">The sequence shown here is derived from an EMBL/GenBank/DDBJ whole genome shotgun (WGS) entry which is preliminary data.</text>
</comment>
<evidence type="ECO:0000313" key="2">
    <source>
        <dbReference type="Proteomes" id="UP000824120"/>
    </source>
</evidence>
<accession>A0A9J5Y5K1</accession>
<sequence length="89" mass="10279">MNENIEMLNHMIGSHSRSIQLIRTLMSFAVPHLHPNDLLGLPRDTRADPNNGDWQITELVGNLASVCCLDRHVNWKPYKTRRDTRPYGE</sequence>
<dbReference type="Proteomes" id="UP000824120">
    <property type="component" value="Chromosome 7"/>
</dbReference>